<feature type="compositionally biased region" description="Basic and acidic residues" evidence="1">
    <location>
        <begin position="429"/>
        <end position="442"/>
    </location>
</feature>
<feature type="compositionally biased region" description="Basic and acidic residues" evidence="1">
    <location>
        <begin position="631"/>
        <end position="654"/>
    </location>
</feature>
<feature type="region of interest" description="Disordered" evidence="1">
    <location>
        <begin position="111"/>
        <end position="151"/>
    </location>
</feature>
<dbReference type="EMBL" id="NRDI02000006">
    <property type="protein sequence ID" value="KAI1515443.1"/>
    <property type="molecule type" value="Genomic_DNA"/>
</dbReference>
<feature type="region of interest" description="Disordered" evidence="1">
    <location>
        <begin position="631"/>
        <end position="799"/>
    </location>
</feature>
<feature type="region of interest" description="Disordered" evidence="1">
    <location>
        <begin position="18"/>
        <end position="41"/>
    </location>
</feature>
<organism evidence="2 3">
    <name type="scientific">Pyrenophora tritici-repentis</name>
    <dbReference type="NCBI Taxonomy" id="45151"/>
    <lineage>
        <taxon>Eukaryota</taxon>
        <taxon>Fungi</taxon>
        <taxon>Dikarya</taxon>
        <taxon>Ascomycota</taxon>
        <taxon>Pezizomycotina</taxon>
        <taxon>Dothideomycetes</taxon>
        <taxon>Pleosporomycetidae</taxon>
        <taxon>Pleosporales</taxon>
        <taxon>Pleosporineae</taxon>
        <taxon>Pleosporaceae</taxon>
        <taxon>Pyrenophora</taxon>
    </lineage>
</organism>
<reference evidence="3" key="1">
    <citation type="journal article" date="2022" name="Microb. Genom.">
        <title>A global pangenome for the wheat fungal pathogen Pyrenophora tritici-repentis and prediction of effector protein structural homology.</title>
        <authorList>
            <person name="Moolhuijzen P.M."/>
            <person name="See P.T."/>
            <person name="Shi G."/>
            <person name="Powell H.R."/>
            <person name="Cockram J."/>
            <person name="Jorgensen L.N."/>
            <person name="Benslimane H."/>
            <person name="Strelkov S.E."/>
            <person name="Turner J."/>
            <person name="Liu Z."/>
            <person name="Moffat C.S."/>
        </authorList>
    </citation>
    <scope>NUCLEOTIDE SEQUENCE [LARGE SCALE GENOMIC DNA]</scope>
</reference>
<feature type="region of interest" description="Disordered" evidence="1">
    <location>
        <begin position="363"/>
        <end position="610"/>
    </location>
</feature>
<evidence type="ECO:0000313" key="3">
    <source>
        <dbReference type="Proteomes" id="UP000249757"/>
    </source>
</evidence>
<comment type="caution">
    <text evidence="2">The sequence shown here is derived from an EMBL/GenBank/DDBJ whole genome shotgun (WGS) entry which is preliminary data.</text>
</comment>
<feature type="compositionally biased region" description="Basic and acidic residues" evidence="1">
    <location>
        <begin position="543"/>
        <end position="557"/>
    </location>
</feature>
<dbReference type="Proteomes" id="UP000249757">
    <property type="component" value="Unassembled WGS sequence"/>
</dbReference>
<feature type="compositionally biased region" description="Basic and acidic residues" evidence="1">
    <location>
        <begin position="481"/>
        <end position="495"/>
    </location>
</feature>
<accession>A0A922T165</accession>
<gene>
    <name evidence="2" type="ORF">Ptr86124_005444</name>
</gene>
<feature type="compositionally biased region" description="Basic and acidic residues" evidence="1">
    <location>
        <begin position="717"/>
        <end position="761"/>
    </location>
</feature>
<sequence length="799" mass="90633">MAMANEEQSRAFQAYMSRTGGNGAQSQSQGQPIPQYPGSFAQPGNQHLYNKYISTAYLSPFGFTFDAAVAQFPGLGIPPAAPTPPPAAGSSVASFSGYQGGYNQAGYGQGAYGANGIQQRPPPLGEPQTQQQGQQQVPPQGGYPGYGQVPGGYNAQFPPPQGHNAGWQYGGPNAAMERQRSTHTSALVPSSHNTHQEVVKSRSRQTSEQYHYEQYGQPQNAHAPQPQLEELAVPVMLCHTCSHCGQMRSAGYHRNNPVVPGKPLILSFCRRCKKKLKGSYRSSSKYTRIRKCSADEPCDWPSVPPHVDIDRSERRGRRRSREEIYVMRYSPSRPRVVRRESSHGRMGLGVLQQPEQEFRTEKVIQTSSLSPRPSARYAGEVWPPPDIVRTRSTKSDEVFPAPPEPLPRRATRSDEVWPPPDIVRTHSFRKVERSPPRRESSRIIELSPSPPPQARRTSVVYQSESEERVRRVHSVSPARVSYREERRSDEAEARLRSHPRGYRPVIPDPRALPRASDESSDNTEPMPRHRLQSPSRSILKSASIDHETSYRRRDSLRDSQQSMHVETGGPQVRFGGRRTEGEQVHDPRGRPRYADDRVGSGSNHEHYREYSRHRVVDGAVSVPLAQDFERMHIRDTSRSPRREYEDEIRIDRQRRISVSPPPRRFEQVHVRHTSPPPPRRTPRPLPSPNRTPRPLYRHISRPRAMERMRSLTPPPLHLKEEEDHTDSDSEHSEEITEVRSWRGIDEHGKPATFVEERKTVRMIDQGSDRGGLGREYRHMGQGQRMSGGERVSARKWRDV</sequence>
<proteinExistence type="predicted"/>
<protein>
    <submittedName>
        <fullName evidence="2">Uncharacterized protein</fullName>
    </submittedName>
</protein>
<evidence type="ECO:0000256" key="1">
    <source>
        <dbReference type="SAM" id="MobiDB-lite"/>
    </source>
</evidence>
<dbReference type="AlphaFoldDB" id="A0A922T165"/>
<evidence type="ECO:0000313" key="2">
    <source>
        <dbReference type="EMBL" id="KAI1515443.1"/>
    </source>
</evidence>
<name>A0A922T165_9PLEO</name>
<feature type="compositionally biased region" description="Pro residues" evidence="1">
    <location>
        <begin position="674"/>
        <end position="691"/>
    </location>
</feature>
<feature type="compositionally biased region" description="Low complexity" evidence="1">
    <location>
        <begin position="126"/>
        <end position="140"/>
    </location>
</feature>
<keyword evidence="3" id="KW-1185">Reference proteome</keyword>
<feature type="compositionally biased region" description="Basic and acidic residues" evidence="1">
    <location>
        <begin position="577"/>
        <end position="610"/>
    </location>
</feature>